<proteinExistence type="inferred from homology"/>
<dbReference type="SMART" id="SM00382">
    <property type="entry name" value="AAA"/>
    <property type="match status" value="1"/>
</dbReference>
<reference evidence="13" key="1">
    <citation type="submission" date="2023-07" db="EMBL/GenBank/DDBJ databases">
        <title>Between Cages and Wild: Unraveling the Impact of Captivity on Animal Microbiomes and Antimicrobial Resistance.</title>
        <authorList>
            <person name="Schmartz G.P."/>
            <person name="Rehner J."/>
            <person name="Schuff M.J."/>
            <person name="Becker S.L."/>
            <person name="Kravczyk M."/>
            <person name="Gurevich A."/>
            <person name="Francke R."/>
            <person name="Mueller R."/>
            <person name="Keller V."/>
            <person name="Keller A."/>
        </authorList>
    </citation>
    <scope>NUCLEOTIDE SEQUENCE</scope>
    <source>
        <strain evidence="13">S39M_St_73</strain>
    </source>
</reference>
<feature type="transmembrane region" description="Helical" evidence="11">
    <location>
        <begin position="262"/>
        <end position="281"/>
    </location>
</feature>
<dbReference type="EMBL" id="JAUNQW010000005">
    <property type="protein sequence ID" value="MDO5457085.1"/>
    <property type="molecule type" value="Genomic_DNA"/>
</dbReference>
<dbReference type="Pfam" id="PF02687">
    <property type="entry name" value="FtsX"/>
    <property type="match status" value="1"/>
</dbReference>
<evidence type="ECO:0000256" key="9">
    <source>
        <dbReference type="ARBA" id="ARBA00023136"/>
    </source>
</evidence>
<dbReference type="GO" id="GO:0098796">
    <property type="term" value="C:membrane protein complex"/>
    <property type="evidence" value="ECO:0007669"/>
    <property type="project" value="UniProtKB-ARBA"/>
</dbReference>
<evidence type="ECO:0000313" key="14">
    <source>
        <dbReference type="Proteomes" id="UP001171751"/>
    </source>
</evidence>
<dbReference type="InterPro" id="IPR027417">
    <property type="entry name" value="P-loop_NTPase"/>
</dbReference>
<dbReference type="InterPro" id="IPR017871">
    <property type="entry name" value="ABC_transporter-like_CS"/>
</dbReference>
<keyword evidence="3" id="KW-1003">Cell membrane</keyword>
<protein>
    <submittedName>
        <fullName evidence="13">ABC transporter ATP-binding protein/permease</fullName>
    </submittedName>
</protein>
<keyword evidence="6 13" id="KW-0067">ATP-binding</keyword>
<organism evidence="13 14">
    <name type="scientific">Atopococcus tabaci</name>
    <dbReference type="NCBI Taxonomy" id="269774"/>
    <lineage>
        <taxon>Bacteria</taxon>
        <taxon>Bacillati</taxon>
        <taxon>Bacillota</taxon>
        <taxon>Bacilli</taxon>
        <taxon>Lactobacillales</taxon>
        <taxon>Carnobacteriaceae</taxon>
        <taxon>Atopococcus</taxon>
    </lineage>
</organism>
<dbReference type="Gene3D" id="3.40.50.300">
    <property type="entry name" value="P-loop containing nucleotide triphosphate hydrolases"/>
    <property type="match status" value="1"/>
</dbReference>
<dbReference type="SUPFAM" id="SSF52540">
    <property type="entry name" value="P-loop containing nucleoside triphosphate hydrolases"/>
    <property type="match status" value="1"/>
</dbReference>
<keyword evidence="4 11" id="KW-0812">Transmembrane</keyword>
<evidence type="ECO:0000256" key="3">
    <source>
        <dbReference type="ARBA" id="ARBA00022475"/>
    </source>
</evidence>
<dbReference type="CDD" id="cd03255">
    <property type="entry name" value="ABC_MJ0796_LolCDE_FtsE"/>
    <property type="match status" value="1"/>
</dbReference>
<dbReference type="InterPro" id="IPR003439">
    <property type="entry name" value="ABC_transporter-like_ATP-bd"/>
</dbReference>
<dbReference type="Pfam" id="PF00005">
    <property type="entry name" value="ABC_tran"/>
    <property type="match status" value="1"/>
</dbReference>
<feature type="transmembrane region" description="Helical" evidence="11">
    <location>
        <begin position="736"/>
        <end position="763"/>
    </location>
</feature>
<evidence type="ECO:0000256" key="4">
    <source>
        <dbReference type="ARBA" id="ARBA00022692"/>
    </source>
</evidence>
<evidence type="ECO:0000256" key="2">
    <source>
        <dbReference type="ARBA" id="ARBA00022448"/>
    </source>
</evidence>
<sequence>MIELKNTTKTYQAGDYTVKAIDDVSLAFRPNEFVAVVGESGSGKTTLLNVIGGLLSYDEGEMLVRDRSTQSFKKTDWDAYRNNSVGFIFQNYQLIPHLSVLSNVEMGLTLSGVDKKTRHQRASELLDRVGLKAHMNKKPSQLSGGQMQRVAIARALANDPDIILADEPTGALDSETSEEIMSLLTEISQDKLILMVTHSRDQAKRYASRIIELKDGQVIEDTHPYQASSRDTDYQLNKTGMSFWNALKLSGQNIMTKKGRTLITAVAASIGIFGVAVILALSNGLNNQIANFERESLASYPLEIQSETVSVEAMMSMGEASGEEREKYPQEQTLLTKTFIEDIEDMQINNAITDDYLNYLEDIPREYIQAINYDYPASLNVLTEFDDEVRAVDRSTGGLETLPGKDENEEFNFVKSKYDLLEGDWPADESGLLLVVDAYNQIDTTVLDSIGISYSDDQEIDFNAVLDKEYQLVYQDDFYTKEGDLYRAPQSQADYEEIYEEANNLDLSIAGVIRPKEDSNIEVRLGGLMYSNQLKMDFIAEAQESDIVEDQREADYHLLTGQAFASDEEDPAAEDFQAPTQMEPPAEAIPSASGAPAEITTPTEAYAMTQASMTKEEWLSYLGDESKPSYIAIYPSTFDSKNEIVTYLEAWNEDAAEEDQVIVTDMAALITDLSGGLMNAITIALVAFASISLVVSMIMIGIIIYVSVLERTGEIGILRALGAREKDISRVFNAETFIIGLSSGLLGILFAYLLTIPINYIIYQLTELENVAQLHPAHVGALLAISVVLTLIGGIIPARIAAKKDPVLALSGQ</sequence>
<dbReference type="PROSITE" id="PS50893">
    <property type="entry name" value="ABC_TRANSPORTER_2"/>
    <property type="match status" value="1"/>
</dbReference>
<dbReference type="GO" id="GO:0005886">
    <property type="term" value="C:plasma membrane"/>
    <property type="evidence" value="ECO:0007669"/>
    <property type="project" value="UniProtKB-SubCell"/>
</dbReference>
<dbReference type="GO" id="GO:0016887">
    <property type="term" value="F:ATP hydrolysis activity"/>
    <property type="evidence" value="ECO:0007669"/>
    <property type="project" value="InterPro"/>
</dbReference>
<keyword evidence="9 11" id="KW-0472">Membrane</keyword>
<gene>
    <name evidence="13" type="ORF">Q4F26_01940</name>
</gene>
<keyword evidence="2" id="KW-0813">Transport</keyword>
<accession>A0AA43UBU4</accession>
<dbReference type="GO" id="GO:0022857">
    <property type="term" value="F:transmembrane transporter activity"/>
    <property type="evidence" value="ECO:0007669"/>
    <property type="project" value="UniProtKB-ARBA"/>
</dbReference>
<dbReference type="InterPro" id="IPR003838">
    <property type="entry name" value="ABC3_permease_C"/>
</dbReference>
<evidence type="ECO:0000256" key="7">
    <source>
        <dbReference type="ARBA" id="ARBA00022970"/>
    </source>
</evidence>
<dbReference type="PROSITE" id="PS00211">
    <property type="entry name" value="ABC_TRANSPORTER_1"/>
    <property type="match status" value="1"/>
</dbReference>
<evidence type="ECO:0000256" key="10">
    <source>
        <dbReference type="ARBA" id="ARBA00038388"/>
    </source>
</evidence>
<dbReference type="GO" id="GO:0005524">
    <property type="term" value="F:ATP binding"/>
    <property type="evidence" value="ECO:0007669"/>
    <property type="project" value="UniProtKB-KW"/>
</dbReference>
<feature type="transmembrane region" description="Helical" evidence="11">
    <location>
        <begin position="683"/>
        <end position="709"/>
    </location>
</feature>
<keyword evidence="14" id="KW-1185">Reference proteome</keyword>
<feature type="transmembrane region" description="Helical" evidence="11">
    <location>
        <begin position="775"/>
        <end position="796"/>
    </location>
</feature>
<keyword evidence="5" id="KW-0547">Nucleotide-binding</keyword>
<comment type="subcellular location">
    <subcellularLocation>
        <location evidence="1">Cell inner membrane</location>
        <topology evidence="1">Multi-pass membrane protein</topology>
    </subcellularLocation>
</comment>
<comment type="similarity">
    <text evidence="10">Belongs to the ABC transporter superfamily. Macrolide exporter (TC 3.A.1.122) family.</text>
</comment>
<comment type="caution">
    <text evidence="13">The sequence shown here is derived from an EMBL/GenBank/DDBJ whole genome shotgun (WGS) entry which is preliminary data.</text>
</comment>
<keyword evidence="8 11" id="KW-1133">Transmembrane helix</keyword>
<dbReference type="PANTHER" id="PTHR42798:SF6">
    <property type="entry name" value="CELL DIVISION ATP-BINDING PROTEIN FTSE"/>
    <property type="match status" value="1"/>
</dbReference>
<evidence type="ECO:0000256" key="11">
    <source>
        <dbReference type="SAM" id="Phobius"/>
    </source>
</evidence>
<evidence type="ECO:0000256" key="6">
    <source>
        <dbReference type="ARBA" id="ARBA00022840"/>
    </source>
</evidence>
<name>A0AA43UBU4_9LACT</name>
<dbReference type="PANTHER" id="PTHR42798">
    <property type="entry name" value="LIPOPROTEIN-RELEASING SYSTEM ATP-BINDING PROTEIN LOLD"/>
    <property type="match status" value="1"/>
</dbReference>
<feature type="domain" description="ABC transporter" evidence="12">
    <location>
        <begin position="2"/>
        <end position="240"/>
    </location>
</feature>
<dbReference type="GO" id="GO:0006865">
    <property type="term" value="P:amino acid transport"/>
    <property type="evidence" value="ECO:0007669"/>
    <property type="project" value="UniProtKB-KW"/>
</dbReference>
<dbReference type="AlphaFoldDB" id="A0AA43UBU4"/>
<evidence type="ECO:0000256" key="5">
    <source>
        <dbReference type="ARBA" id="ARBA00022741"/>
    </source>
</evidence>
<dbReference type="InterPro" id="IPR003593">
    <property type="entry name" value="AAA+_ATPase"/>
</dbReference>
<evidence type="ECO:0000256" key="8">
    <source>
        <dbReference type="ARBA" id="ARBA00022989"/>
    </source>
</evidence>
<dbReference type="InterPro" id="IPR017911">
    <property type="entry name" value="MacB-like_ATP-bd"/>
</dbReference>
<evidence type="ECO:0000256" key="1">
    <source>
        <dbReference type="ARBA" id="ARBA00004429"/>
    </source>
</evidence>
<evidence type="ECO:0000259" key="12">
    <source>
        <dbReference type="PROSITE" id="PS50893"/>
    </source>
</evidence>
<keyword evidence="7" id="KW-0029">Amino-acid transport</keyword>
<dbReference type="FunFam" id="3.40.50.300:FF:000032">
    <property type="entry name" value="Export ABC transporter ATP-binding protein"/>
    <property type="match status" value="1"/>
</dbReference>
<evidence type="ECO:0000313" key="13">
    <source>
        <dbReference type="EMBL" id="MDO5457085.1"/>
    </source>
</evidence>
<dbReference type="Proteomes" id="UP001171751">
    <property type="component" value="Unassembled WGS sequence"/>
</dbReference>